<name>A0AAV2YVM4_9STRA</name>
<comment type="caution">
    <text evidence="1">The sequence shown here is derived from an EMBL/GenBank/DDBJ whole genome shotgun (WGS) entry which is preliminary data.</text>
</comment>
<sequence length="47" mass="5041">MYYGWSSRRLDGPASAHKVLASTSPTYAPGVQLEALTSLSVRMVDAV</sequence>
<reference evidence="1" key="2">
    <citation type="journal article" date="2023" name="Microbiol Resour">
        <title>Decontamination and Annotation of the Draft Genome Sequence of the Oomycete Lagenidium giganteum ARSEF 373.</title>
        <authorList>
            <person name="Morgan W.R."/>
            <person name="Tartar A."/>
        </authorList>
    </citation>
    <scope>NUCLEOTIDE SEQUENCE</scope>
    <source>
        <strain evidence="1">ARSEF 373</strain>
    </source>
</reference>
<dbReference type="Proteomes" id="UP001146120">
    <property type="component" value="Unassembled WGS sequence"/>
</dbReference>
<gene>
    <name evidence="1" type="ORF">N0F65_006734</name>
</gene>
<organism evidence="1 2">
    <name type="scientific">Lagenidium giganteum</name>
    <dbReference type="NCBI Taxonomy" id="4803"/>
    <lineage>
        <taxon>Eukaryota</taxon>
        <taxon>Sar</taxon>
        <taxon>Stramenopiles</taxon>
        <taxon>Oomycota</taxon>
        <taxon>Peronosporomycetes</taxon>
        <taxon>Pythiales</taxon>
        <taxon>Pythiaceae</taxon>
    </lineage>
</organism>
<evidence type="ECO:0000313" key="1">
    <source>
        <dbReference type="EMBL" id="DAZ98702.1"/>
    </source>
</evidence>
<dbReference type="EMBL" id="DAKRPA010000099">
    <property type="protein sequence ID" value="DAZ98702.1"/>
    <property type="molecule type" value="Genomic_DNA"/>
</dbReference>
<accession>A0AAV2YVM4</accession>
<dbReference type="AlphaFoldDB" id="A0AAV2YVM4"/>
<proteinExistence type="predicted"/>
<evidence type="ECO:0000313" key="2">
    <source>
        <dbReference type="Proteomes" id="UP001146120"/>
    </source>
</evidence>
<reference evidence="1" key="1">
    <citation type="submission" date="2022-11" db="EMBL/GenBank/DDBJ databases">
        <authorList>
            <person name="Morgan W.R."/>
            <person name="Tartar A."/>
        </authorList>
    </citation>
    <scope>NUCLEOTIDE SEQUENCE</scope>
    <source>
        <strain evidence="1">ARSEF 373</strain>
    </source>
</reference>
<keyword evidence="2" id="KW-1185">Reference proteome</keyword>
<protein>
    <submittedName>
        <fullName evidence="1">Uncharacterized protein</fullName>
    </submittedName>
</protein>